<keyword evidence="5" id="KW-1185">Reference proteome</keyword>
<dbReference type="AlphaFoldDB" id="A0A151TQF1"/>
<evidence type="ECO:0000313" key="5">
    <source>
        <dbReference type="Proteomes" id="UP000075243"/>
    </source>
</evidence>
<reference evidence="4 5" key="1">
    <citation type="journal article" date="2012" name="Nat. Biotechnol.">
        <title>Draft genome sequence of pigeonpea (Cajanus cajan), an orphan legume crop of resource-poor farmers.</title>
        <authorList>
            <person name="Varshney R.K."/>
            <person name="Chen W."/>
            <person name="Li Y."/>
            <person name="Bharti A.K."/>
            <person name="Saxena R.K."/>
            <person name="Schlueter J.A."/>
            <person name="Donoghue M.T."/>
            <person name="Azam S."/>
            <person name="Fan G."/>
            <person name="Whaley A.M."/>
            <person name="Farmer A.D."/>
            <person name="Sheridan J."/>
            <person name="Iwata A."/>
            <person name="Tuteja R."/>
            <person name="Penmetsa R.V."/>
            <person name="Wu W."/>
            <person name="Upadhyaya H.D."/>
            <person name="Yang S.P."/>
            <person name="Shah T."/>
            <person name="Saxena K.B."/>
            <person name="Michael T."/>
            <person name="McCombie W.R."/>
            <person name="Yang B."/>
            <person name="Zhang G."/>
            <person name="Yang H."/>
            <person name="Wang J."/>
            <person name="Spillane C."/>
            <person name="Cook D.R."/>
            <person name="May G.D."/>
            <person name="Xu X."/>
            <person name="Jackson S.A."/>
        </authorList>
    </citation>
    <scope>NUCLEOTIDE SEQUENCE [LARGE SCALE GENOMIC DNA]</scope>
    <source>
        <strain evidence="5">cv. Asha</strain>
    </source>
</reference>
<dbReference type="Gramene" id="C.cajan_08194.t">
    <property type="protein sequence ID" value="C.cajan_08194.t.cds1"/>
    <property type="gene ID" value="C.cajan_08194"/>
</dbReference>
<dbReference type="PANTHER" id="PTHR33155:SF58">
    <property type="entry name" value="DUF3049 FAMILY PROTEIN"/>
    <property type="match status" value="1"/>
</dbReference>
<feature type="region of interest" description="Disordered" evidence="2">
    <location>
        <begin position="1"/>
        <end position="64"/>
    </location>
</feature>
<feature type="compositionally biased region" description="Pro residues" evidence="2">
    <location>
        <begin position="55"/>
        <end position="64"/>
    </location>
</feature>
<accession>A0A151TQF1</accession>
<dbReference type="Proteomes" id="UP000075243">
    <property type="component" value="Chromosome 3"/>
</dbReference>
<protein>
    <recommendedName>
        <fullName evidence="3">FAF domain-containing protein</fullName>
    </recommendedName>
</protein>
<dbReference type="Pfam" id="PF11250">
    <property type="entry name" value="FAF"/>
    <property type="match status" value="1"/>
</dbReference>
<dbReference type="EMBL" id="CM003605">
    <property type="protein sequence ID" value="KYP69251.1"/>
    <property type="molecule type" value="Genomic_DNA"/>
</dbReference>
<dbReference type="PANTHER" id="PTHR33155">
    <property type="entry name" value="FANTASTIC FOUR-LIKE PROTEIN (DUF3049)"/>
    <property type="match status" value="1"/>
</dbReference>
<dbReference type="InterPro" id="IPR021410">
    <property type="entry name" value="FAF"/>
</dbReference>
<dbReference type="InterPro" id="IPR046431">
    <property type="entry name" value="FAF_dom"/>
</dbReference>
<evidence type="ECO:0000259" key="3">
    <source>
        <dbReference type="Pfam" id="PF11250"/>
    </source>
</evidence>
<organism evidence="4 5">
    <name type="scientific">Cajanus cajan</name>
    <name type="common">Pigeon pea</name>
    <name type="synonym">Cajanus indicus</name>
    <dbReference type="NCBI Taxonomy" id="3821"/>
    <lineage>
        <taxon>Eukaryota</taxon>
        <taxon>Viridiplantae</taxon>
        <taxon>Streptophyta</taxon>
        <taxon>Embryophyta</taxon>
        <taxon>Tracheophyta</taxon>
        <taxon>Spermatophyta</taxon>
        <taxon>Magnoliopsida</taxon>
        <taxon>eudicotyledons</taxon>
        <taxon>Gunneridae</taxon>
        <taxon>Pentapetalae</taxon>
        <taxon>rosids</taxon>
        <taxon>fabids</taxon>
        <taxon>Fabales</taxon>
        <taxon>Fabaceae</taxon>
        <taxon>Papilionoideae</taxon>
        <taxon>50 kb inversion clade</taxon>
        <taxon>NPAAA clade</taxon>
        <taxon>indigoferoid/millettioid clade</taxon>
        <taxon>Phaseoleae</taxon>
        <taxon>Cajanus</taxon>
    </lineage>
</organism>
<comment type="similarity">
    <text evidence="1">Belongs to the fantastic four family.</text>
</comment>
<feature type="compositionally biased region" description="Basic and acidic residues" evidence="2">
    <location>
        <begin position="43"/>
        <end position="52"/>
    </location>
</feature>
<sequence length="268" mass="30101">MSWKPKLAFPLDKAPKRQRTGKGQAGLKTLLPSEQKPPPRVVHRCETVETAKPKPSAPPPQPLSPLWPPYSAAFPSMLGDVIGTESGDCMITDFEEVRAEPRKARCRARSKRNREFPPPLTFLRETGEMPWTFKREYGGDGRLTLTAERLRRHEYCIEARREDGRLAMRLASEDGDGDGGYSIDDEDFEFNQAFQFERVDEEERGSGFEEELAKEASFSNLDCEGGPPGDLRLCVTYEYDASGLPFGDRNAYLGRPASAPLRPMTPVM</sequence>
<gene>
    <name evidence="4" type="ORF">KK1_008439</name>
</gene>
<evidence type="ECO:0000313" key="4">
    <source>
        <dbReference type="EMBL" id="KYP69251.1"/>
    </source>
</evidence>
<evidence type="ECO:0000256" key="2">
    <source>
        <dbReference type="SAM" id="MobiDB-lite"/>
    </source>
</evidence>
<name>A0A151TQF1_CAJCA</name>
<evidence type="ECO:0000256" key="1">
    <source>
        <dbReference type="ARBA" id="ARBA00008690"/>
    </source>
</evidence>
<feature type="domain" description="FAF" evidence="3">
    <location>
        <begin position="115"/>
        <end position="170"/>
    </location>
</feature>
<proteinExistence type="inferred from homology"/>